<keyword evidence="2 3" id="KW-0833">Ubl conjugation pathway</keyword>
<gene>
    <name evidence="6" type="ORF">GCK32_000108</name>
</gene>
<proteinExistence type="inferred from homology"/>
<dbReference type="InterPro" id="IPR016072">
    <property type="entry name" value="Skp1_comp_dimer"/>
</dbReference>
<dbReference type="Gene3D" id="3.30.710.10">
    <property type="entry name" value="Potassium Channel Kv1.1, Chain A"/>
    <property type="match status" value="1"/>
</dbReference>
<dbReference type="SUPFAM" id="SSF54695">
    <property type="entry name" value="POZ domain"/>
    <property type="match status" value="1"/>
</dbReference>
<evidence type="ECO:0000259" key="5">
    <source>
        <dbReference type="Pfam" id="PF03931"/>
    </source>
</evidence>
<comment type="caution">
    <text evidence="6">The sequence shown here is derived from an EMBL/GenBank/DDBJ whole genome shotgun (WGS) entry which is preliminary data.</text>
</comment>
<dbReference type="InterPro" id="IPR001232">
    <property type="entry name" value="SKP1-like"/>
</dbReference>
<evidence type="ECO:0000313" key="7">
    <source>
        <dbReference type="Proteomes" id="UP001331761"/>
    </source>
</evidence>
<dbReference type="InterPro" id="IPR016073">
    <property type="entry name" value="Skp1_comp_POZ"/>
</dbReference>
<evidence type="ECO:0000256" key="2">
    <source>
        <dbReference type="ARBA" id="ARBA00022786"/>
    </source>
</evidence>
<keyword evidence="7" id="KW-1185">Reference proteome</keyword>
<comment type="function">
    <text evidence="3">Probable essential component of SCF (SKP1-CUL1-F-box protein) E3 ubiquitin-protein ligase complexes, which mediate the ubiquitination and subsequent proteasomal degradation of target proteins. Regulates cell proliferation during embryonic and larval development.</text>
</comment>
<protein>
    <recommendedName>
        <fullName evidence="3">Skp1-related protein</fullName>
    </recommendedName>
</protein>
<dbReference type="SMART" id="SM00512">
    <property type="entry name" value="Skp1"/>
    <property type="match status" value="1"/>
</dbReference>
<dbReference type="InterPro" id="IPR016897">
    <property type="entry name" value="SKP1"/>
</dbReference>
<dbReference type="AlphaFoldDB" id="A0AAN8FSK8"/>
<evidence type="ECO:0000259" key="4">
    <source>
        <dbReference type="Pfam" id="PF01466"/>
    </source>
</evidence>
<name>A0AAN8FSK8_TRICO</name>
<dbReference type="PIRSF" id="PIRSF028729">
    <property type="entry name" value="E3_ubiquit_lig_SCF_Skp"/>
    <property type="match status" value="1"/>
</dbReference>
<accession>A0AAN8FSK8</accession>
<dbReference type="InterPro" id="IPR011333">
    <property type="entry name" value="SKP1/BTB/POZ_sf"/>
</dbReference>
<evidence type="ECO:0000256" key="1">
    <source>
        <dbReference type="ARBA" id="ARBA00009993"/>
    </source>
</evidence>
<comment type="similarity">
    <text evidence="1 3">Belongs to the SKP1 family.</text>
</comment>
<comment type="pathway">
    <text evidence="3">Protein modification; protein ubiquitination.</text>
</comment>
<organism evidence="6 7">
    <name type="scientific">Trichostrongylus colubriformis</name>
    <name type="common">Black scour worm</name>
    <dbReference type="NCBI Taxonomy" id="6319"/>
    <lineage>
        <taxon>Eukaryota</taxon>
        <taxon>Metazoa</taxon>
        <taxon>Ecdysozoa</taxon>
        <taxon>Nematoda</taxon>
        <taxon>Chromadorea</taxon>
        <taxon>Rhabditida</taxon>
        <taxon>Rhabditina</taxon>
        <taxon>Rhabditomorpha</taxon>
        <taxon>Strongyloidea</taxon>
        <taxon>Trichostrongylidae</taxon>
        <taxon>Trichostrongylus</taxon>
    </lineage>
</organism>
<evidence type="ECO:0000313" key="6">
    <source>
        <dbReference type="EMBL" id="KAK5980007.1"/>
    </source>
</evidence>
<evidence type="ECO:0000256" key="3">
    <source>
        <dbReference type="PIRNR" id="PIRNR028729"/>
    </source>
</evidence>
<dbReference type="GO" id="GO:0006511">
    <property type="term" value="P:ubiquitin-dependent protein catabolic process"/>
    <property type="evidence" value="ECO:0007669"/>
    <property type="project" value="InterPro"/>
</dbReference>
<dbReference type="SUPFAM" id="SSF81382">
    <property type="entry name" value="Skp1 dimerisation domain-like"/>
    <property type="match status" value="1"/>
</dbReference>
<feature type="domain" description="SKP1 component dimerisation" evidence="4">
    <location>
        <begin position="123"/>
        <end position="166"/>
    </location>
</feature>
<dbReference type="PANTHER" id="PTHR11165">
    <property type="entry name" value="SKP1"/>
    <property type="match status" value="1"/>
</dbReference>
<dbReference type="InterPro" id="IPR036296">
    <property type="entry name" value="SKP1-like_dim_sf"/>
</dbReference>
<feature type="domain" description="SKP1 component POZ" evidence="5">
    <location>
        <begin position="3"/>
        <end position="63"/>
    </location>
</feature>
<reference evidence="6 7" key="1">
    <citation type="submission" date="2019-10" db="EMBL/GenBank/DDBJ databases">
        <title>Assembly and Annotation for the nematode Trichostrongylus colubriformis.</title>
        <authorList>
            <person name="Martin J."/>
        </authorList>
    </citation>
    <scope>NUCLEOTIDE SEQUENCE [LARGE SCALE GENOMIC DNA]</scope>
    <source>
        <strain evidence="6">G859</strain>
        <tissue evidence="6">Whole worm</tissue>
    </source>
</reference>
<dbReference type="Pfam" id="PF03931">
    <property type="entry name" value="Skp1_POZ"/>
    <property type="match status" value="1"/>
</dbReference>
<dbReference type="Pfam" id="PF01466">
    <property type="entry name" value="Skp1"/>
    <property type="match status" value="1"/>
</dbReference>
<sequence length="169" mass="18690">MSLVNLESSDGVVYSLPTDVGTLSSLVQDVIMHCPEDGNATIPLPKVPNAALGPVVEWMRRKKQVSSQFPNASGRCTHGNTGNDYDGKDSELSNWERSFFHDLDKDVLFMVLNTANYMGITGLIASGSSFIAEIISGMTMEETRAYLNVPPSNNNNDEQLRKKYPWLFL</sequence>
<dbReference type="Proteomes" id="UP001331761">
    <property type="component" value="Unassembled WGS sequence"/>
</dbReference>
<dbReference type="EMBL" id="WIXE01007861">
    <property type="protein sequence ID" value="KAK5980007.1"/>
    <property type="molecule type" value="Genomic_DNA"/>
</dbReference>